<dbReference type="PROSITE" id="PS00497">
    <property type="entry name" value="TYROSINASE_1"/>
    <property type="match status" value="1"/>
</dbReference>
<dbReference type="Proteomes" id="UP000324705">
    <property type="component" value="Chromosome 6B"/>
</dbReference>
<dbReference type="PANTHER" id="PTHR11474:SF76">
    <property type="entry name" value="SHKT DOMAIN-CONTAINING PROTEIN"/>
    <property type="match status" value="1"/>
</dbReference>
<dbReference type="Pfam" id="PF00264">
    <property type="entry name" value="Tyrosinase"/>
    <property type="match status" value="1"/>
</dbReference>
<keyword evidence="2" id="KW-0186">Copper</keyword>
<dbReference type="Gene3D" id="1.10.1280.10">
    <property type="entry name" value="Di-copper center containing domain from catechol oxidase"/>
    <property type="match status" value="1"/>
</dbReference>
<dbReference type="GO" id="GO:0016491">
    <property type="term" value="F:oxidoreductase activity"/>
    <property type="evidence" value="ECO:0007669"/>
    <property type="project" value="InterPro"/>
</dbReference>
<dbReference type="EMBL" id="LT934122">
    <property type="protein sequence ID" value="VAI52559.1"/>
    <property type="molecule type" value="Genomic_DNA"/>
</dbReference>
<accession>A0A9R0YDQ5</accession>
<sequence length="288" mass="32911">MPSSLQALGRNLPLHRSKKASYILSCKATDGRRDVLLRLAGGVATAGLSELRGALAKPIQSPDFGKCQPIDDPDKIPQVKDTMCCPKYDDRIPIPDFKLPPLSSPLRVRPAAHLVDRNYLAKYEKAVKLMKELPDDDPRSFSQQWHVHCAYCEGAYEQIGYPKLKIDIHRSWLFFPWHRLYLYFYERILGNLIDDDTFALPFWNWDAPHGMTLPVMYTGESSPLYDSKRNPMHLPPAIVNLDYNHKDYHSGTDPKISTEDPIDLNLKVMYRQGRSQEFLPLGSLTNSL</sequence>
<evidence type="ECO:0000313" key="4">
    <source>
        <dbReference type="EMBL" id="VAI52559.1"/>
    </source>
</evidence>
<organism evidence="4 5">
    <name type="scientific">Triticum turgidum subsp. durum</name>
    <name type="common">Durum wheat</name>
    <name type="synonym">Triticum durum</name>
    <dbReference type="NCBI Taxonomy" id="4567"/>
    <lineage>
        <taxon>Eukaryota</taxon>
        <taxon>Viridiplantae</taxon>
        <taxon>Streptophyta</taxon>
        <taxon>Embryophyta</taxon>
        <taxon>Tracheophyta</taxon>
        <taxon>Spermatophyta</taxon>
        <taxon>Magnoliopsida</taxon>
        <taxon>Liliopsida</taxon>
        <taxon>Poales</taxon>
        <taxon>Poaceae</taxon>
        <taxon>BOP clade</taxon>
        <taxon>Pooideae</taxon>
        <taxon>Triticodae</taxon>
        <taxon>Triticeae</taxon>
        <taxon>Triticinae</taxon>
        <taxon>Triticum</taxon>
    </lineage>
</organism>
<dbReference type="Gramene" id="TRITD6Bv1G002770.1">
    <property type="protein sequence ID" value="TRITD6Bv1G002770.1"/>
    <property type="gene ID" value="TRITD6Bv1G002770"/>
</dbReference>
<dbReference type="OMA" id="PAMFTES"/>
<feature type="domain" description="Tyrosinase copper-binding" evidence="3">
    <location>
        <begin position="169"/>
        <end position="186"/>
    </location>
</feature>
<dbReference type="PRINTS" id="PR00092">
    <property type="entry name" value="TYROSINASE"/>
</dbReference>
<dbReference type="InterPro" id="IPR008922">
    <property type="entry name" value="Di-copper_centre_dom_sf"/>
</dbReference>
<evidence type="ECO:0000259" key="3">
    <source>
        <dbReference type="PROSITE" id="PS00497"/>
    </source>
</evidence>
<evidence type="ECO:0000313" key="5">
    <source>
        <dbReference type="Proteomes" id="UP000324705"/>
    </source>
</evidence>
<dbReference type="GO" id="GO:0046872">
    <property type="term" value="F:metal ion binding"/>
    <property type="evidence" value="ECO:0007669"/>
    <property type="project" value="UniProtKB-KW"/>
</dbReference>
<protein>
    <recommendedName>
        <fullName evidence="3">Tyrosinase copper-binding domain-containing protein</fullName>
    </recommendedName>
</protein>
<name>A0A9R0YDQ5_TRITD</name>
<dbReference type="InterPro" id="IPR002227">
    <property type="entry name" value="Tyrosinase_Cu-bd"/>
</dbReference>
<keyword evidence="1" id="KW-0479">Metal-binding</keyword>
<keyword evidence="5" id="KW-1185">Reference proteome</keyword>
<dbReference type="PANTHER" id="PTHR11474">
    <property type="entry name" value="TYROSINASE FAMILY MEMBER"/>
    <property type="match status" value="1"/>
</dbReference>
<evidence type="ECO:0000256" key="1">
    <source>
        <dbReference type="ARBA" id="ARBA00022723"/>
    </source>
</evidence>
<evidence type="ECO:0000256" key="2">
    <source>
        <dbReference type="ARBA" id="ARBA00023008"/>
    </source>
</evidence>
<proteinExistence type="predicted"/>
<reference evidence="4 5" key="1">
    <citation type="submission" date="2017-09" db="EMBL/GenBank/DDBJ databases">
        <authorList>
            <consortium name="International Durum Wheat Genome Sequencing Consortium (IDWGSC)"/>
            <person name="Milanesi L."/>
        </authorList>
    </citation>
    <scope>NUCLEOTIDE SEQUENCE [LARGE SCALE GENOMIC DNA]</scope>
    <source>
        <strain evidence="5">cv. Svevo</strain>
    </source>
</reference>
<dbReference type="AlphaFoldDB" id="A0A9R0YDQ5"/>
<gene>
    <name evidence="4" type="ORF">TRITD_6Bv1G002770</name>
</gene>
<dbReference type="SUPFAM" id="SSF48056">
    <property type="entry name" value="Di-copper centre-containing domain"/>
    <property type="match status" value="1"/>
</dbReference>
<dbReference type="InterPro" id="IPR050316">
    <property type="entry name" value="Tyrosinase/Hemocyanin"/>
</dbReference>